<feature type="transmembrane region" description="Helical" evidence="7">
    <location>
        <begin position="220"/>
        <end position="237"/>
    </location>
</feature>
<dbReference type="InterPro" id="IPR027417">
    <property type="entry name" value="P-loop_NTPase"/>
</dbReference>
<keyword evidence="4 10" id="KW-0067">ATP-binding</keyword>
<dbReference type="PROSITE" id="PS50929">
    <property type="entry name" value="ABC_TM1F"/>
    <property type="match status" value="1"/>
</dbReference>
<feature type="domain" description="ABC transmembrane type-1" evidence="9">
    <location>
        <begin position="186"/>
        <end position="464"/>
    </location>
</feature>
<evidence type="ECO:0000259" key="9">
    <source>
        <dbReference type="PROSITE" id="PS50929"/>
    </source>
</evidence>
<evidence type="ECO:0000256" key="3">
    <source>
        <dbReference type="ARBA" id="ARBA00022741"/>
    </source>
</evidence>
<dbReference type="STRING" id="93684.SAMN05421853_10177"/>
<reference evidence="11" key="1">
    <citation type="submission" date="2016-10" db="EMBL/GenBank/DDBJ databases">
        <authorList>
            <person name="Varghese N."/>
            <person name="Submissions S."/>
        </authorList>
    </citation>
    <scope>NUCLEOTIDE SEQUENCE [LARGE SCALE GENOMIC DNA]</scope>
    <source>
        <strain evidence="11">JCM 10271</strain>
    </source>
</reference>
<feature type="domain" description="ABC transporter" evidence="8">
    <location>
        <begin position="498"/>
        <end position="731"/>
    </location>
</feature>
<dbReference type="SUPFAM" id="SSF90123">
    <property type="entry name" value="ABC transporter transmembrane region"/>
    <property type="match status" value="1"/>
</dbReference>
<dbReference type="PANTHER" id="PTHR43394">
    <property type="entry name" value="ATP-DEPENDENT PERMEASE MDL1, MITOCHONDRIAL"/>
    <property type="match status" value="1"/>
</dbReference>
<feature type="transmembrane region" description="Helical" evidence="7">
    <location>
        <begin position="292"/>
        <end position="315"/>
    </location>
</feature>
<dbReference type="GO" id="GO:0015421">
    <property type="term" value="F:ABC-type oligopeptide transporter activity"/>
    <property type="evidence" value="ECO:0007669"/>
    <property type="project" value="TreeGrafter"/>
</dbReference>
<feature type="transmembrane region" description="Helical" evidence="7">
    <location>
        <begin position="321"/>
        <end position="339"/>
    </location>
</feature>
<dbReference type="AlphaFoldDB" id="A0A1I5UN75"/>
<evidence type="ECO:0000256" key="4">
    <source>
        <dbReference type="ARBA" id="ARBA00022840"/>
    </source>
</evidence>
<evidence type="ECO:0000256" key="6">
    <source>
        <dbReference type="ARBA" id="ARBA00023136"/>
    </source>
</evidence>
<name>A0A1I5UN75_9RHOB</name>
<dbReference type="Gene3D" id="3.40.50.300">
    <property type="entry name" value="P-loop containing nucleotide triphosphate hydrolases"/>
    <property type="match status" value="1"/>
</dbReference>
<accession>A0A1I5UN75</accession>
<evidence type="ECO:0000256" key="1">
    <source>
        <dbReference type="ARBA" id="ARBA00004651"/>
    </source>
</evidence>
<evidence type="ECO:0000256" key="7">
    <source>
        <dbReference type="SAM" id="Phobius"/>
    </source>
</evidence>
<organism evidence="10 11">
    <name type="scientific">Roseivivax halotolerans</name>
    <dbReference type="NCBI Taxonomy" id="93684"/>
    <lineage>
        <taxon>Bacteria</taxon>
        <taxon>Pseudomonadati</taxon>
        <taxon>Pseudomonadota</taxon>
        <taxon>Alphaproteobacteria</taxon>
        <taxon>Rhodobacterales</taxon>
        <taxon>Roseobacteraceae</taxon>
        <taxon>Roseivivax</taxon>
    </lineage>
</organism>
<keyword evidence="3" id="KW-0547">Nucleotide-binding</keyword>
<evidence type="ECO:0000256" key="5">
    <source>
        <dbReference type="ARBA" id="ARBA00022989"/>
    </source>
</evidence>
<dbReference type="Pfam" id="PF00664">
    <property type="entry name" value="ABC_membrane"/>
    <property type="match status" value="1"/>
</dbReference>
<dbReference type="InterPro" id="IPR011527">
    <property type="entry name" value="ABC1_TM_dom"/>
</dbReference>
<dbReference type="InterPro" id="IPR003439">
    <property type="entry name" value="ABC_transporter-like_ATP-bd"/>
</dbReference>
<sequence>MTAAPVIALTRAKTAAAETKGPTRERVTRGSGRAETRAGLIRLYARQRGVEAAEADIVEALREADGGVDFYGPDTLAAGMRAAGLSPAQVTGDLTERSEPAIALMTSGQAVLVLKVTPDTVTLYEAEARDHRVEIHVAEFEPHFAGVMLTGAVPLAKLAETLGAAPRPGHWFWSEFARFKRPLAEVAVGSFVANMLAVAVALFSLQVYDRVIPHQSEATLWVLAAGAGLALMLEGGLKAARAQLLDGAGRQIELGVQSTLMSRLLGLRSEIAAKSPSQLFSAMREFGSVREFFTASTVGALADIPFILLFLALVASIAGQVVWVLVAGGILMVVPGVFLQRRMMRLTEEMQGAGVRQSRLLQEVVRDLDTIKGARAETRFARAWEELVALQSLKSSEQRRLAANLTVWAQAIQQGTYVIAVIAGTYLVFAGEFTVGAIIATGILTSRTLAPLTQLSGILARWSNVKTALTMLDGIAEAEQDRRPARRYLRRPRLAGRYDLKGVSYRYGEAAPALDLSGFTVNAGQTLAVLGANGSGKSTFLRVLSGLYAPAEGRLMLDGVEMAQIDPADLRRGIGYLGQDVRLFEGSLRDNLSLDRMEADDARLYAALDFAGLGQFVKAHPAGLDLPIGDGGSGLSVGQRQSVGWARLWLQDPDICLLDEPTAALDQTLEATLISRLGEWLSCRTAIIATHRVPILSLAQRVTILAHGRVAVDGPRAEVMAHLTRTAKGEG</sequence>
<dbReference type="PANTHER" id="PTHR43394:SF1">
    <property type="entry name" value="ATP-BINDING CASSETTE SUB-FAMILY B MEMBER 10, MITOCHONDRIAL"/>
    <property type="match status" value="1"/>
</dbReference>
<proteinExistence type="predicted"/>
<keyword evidence="6 7" id="KW-0472">Membrane</keyword>
<evidence type="ECO:0000259" key="8">
    <source>
        <dbReference type="PROSITE" id="PS50893"/>
    </source>
</evidence>
<evidence type="ECO:0000313" key="10">
    <source>
        <dbReference type="EMBL" id="SFP96764.1"/>
    </source>
</evidence>
<dbReference type="GO" id="GO:0016887">
    <property type="term" value="F:ATP hydrolysis activity"/>
    <property type="evidence" value="ECO:0007669"/>
    <property type="project" value="InterPro"/>
</dbReference>
<evidence type="ECO:0000256" key="2">
    <source>
        <dbReference type="ARBA" id="ARBA00022692"/>
    </source>
</evidence>
<keyword evidence="2 7" id="KW-0812">Transmembrane</keyword>
<dbReference type="Proteomes" id="UP000243106">
    <property type="component" value="Unassembled WGS sequence"/>
</dbReference>
<protein>
    <submittedName>
        <fullName evidence="10">ATP-binding cassette, subfamily C, LapB</fullName>
    </submittedName>
</protein>
<dbReference type="PROSITE" id="PS50893">
    <property type="entry name" value="ABC_TRANSPORTER_2"/>
    <property type="match status" value="1"/>
</dbReference>
<comment type="subcellular location">
    <subcellularLocation>
        <location evidence="1">Cell membrane</location>
        <topology evidence="1">Multi-pass membrane protein</topology>
    </subcellularLocation>
</comment>
<keyword evidence="11" id="KW-1185">Reference proteome</keyword>
<dbReference type="SMART" id="SM00382">
    <property type="entry name" value="AAA"/>
    <property type="match status" value="1"/>
</dbReference>
<dbReference type="Gene3D" id="3.90.70.10">
    <property type="entry name" value="Cysteine proteinases"/>
    <property type="match status" value="1"/>
</dbReference>
<dbReference type="EMBL" id="FOXV01000001">
    <property type="protein sequence ID" value="SFP96764.1"/>
    <property type="molecule type" value="Genomic_DNA"/>
</dbReference>
<dbReference type="InterPro" id="IPR003593">
    <property type="entry name" value="AAA+_ATPase"/>
</dbReference>
<keyword evidence="5 7" id="KW-1133">Transmembrane helix</keyword>
<gene>
    <name evidence="10" type="ORF">SAMN05421853_10177</name>
</gene>
<dbReference type="RefSeq" id="WP_245760142.1">
    <property type="nucleotide sequence ID" value="NZ_FOXV01000001.1"/>
</dbReference>
<dbReference type="GO" id="GO:0005886">
    <property type="term" value="C:plasma membrane"/>
    <property type="evidence" value="ECO:0007669"/>
    <property type="project" value="UniProtKB-SubCell"/>
</dbReference>
<dbReference type="GO" id="GO:0005524">
    <property type="term" value="F:ATP binding"/>
    <property type="evidence" value="ECO:0007669"/>
    <property type="project" value="UniProtKB-KW"/>
</dbReference>
<dbReference type="InterPro" id="IPR039421">
    <property type="entry name" value="Type_1_exporter"/>
</dbReference>
<feature type="transmembrane region" description="Helical" evidence="7">
    <location>
        <begin position="186"/>
        <end position="208"/>
    </location>
</feature>
<evidence type="ECO:0000313" key="11">
    <source>
        <dbReference type="Proteomes" id="UP000243106"/>
    </source>
</evidence>
<dbReference type="Gene3D" id="1.20.1560.10">
    <property type="entry name" value="ABC transporter type 1, transmembrane domain"/>
    <property type="match status" value="1"/>
</dbReference>
<feature type="transmembrane region" description="Helical" evidence="7">
    <location>
        <begin position="417"/>
        <end position="444"/>
    </location>
</feature>
<dbReference type="InterPro" id="IPR036640">
    <property type="entry name" value="ABC1_TM_sf"/>
</dbReference>
<dbReference type="SUPFAM" id="SSF52540">
    <property type="entry name" value="P-loop containing nucleoside triphosphate hydrolases"/>
    <property type="match status" value="1"/>
</dbReference>
<dbReference type="Pfam" id="PF00005">
    <property type="entry name" value="ABC_tran"/>
    <property type="match status" value="1"/>
</dbReference>